<dbReference type="InterPro" id="IPR035437">
    <property type="entry name" value="SNase_OB-fold_sf"/>
</dbReference>
<dbReference type="OrthoDB" id="9813518at2"/>
<dbReference type="SUPFAM" id="SSF81324">
    <property type="entry name" value="Voltage-gated potassium channels"/>
    <property type="match status" value="1"/>
</dbReference>
<feature type="domain" description="Potassium channel" evidence="2">
    <location>
        <begin position="401"/>
        <end position="453"/>
    </location>
</feature>
<feature type="transmembrane region" description="Helical" evidence="1">
    <location>
        <begin position="285"/>
        <end position="309"/>
    </location>
</feature>
<reference evidence="3 4" key="1">
    <citation type="submission" date="2018-12" db="EMBL/GenBank/DDBJ databases">
        <title>Bacillus ochoae sp. nov., Paenibacillus whitsoniae sp. nov., Paenibacillus spiritus sp. nov. Isolated from the Mars Exploration Rover during spacecraft assembly.</title>
        <authorList>
            <person name="Seuylemezian A."/>
            <person name="Vaishampayan P."/>
        </authorList>
    </citation>
    <scope>NUCLEOTIDE SEQUENCE [LARGE SCALE GENOMIC DNA]</scope>
    <source>
        <strain evidence="3 4">MER 54</strain>
    </source>
</reference>
<dbReference type="EMBL" id="RXHU01000104">
    <property type="protein sequence ID" value="RTE03084.1"/>
    <property type="molecule type" value="Genomic_DNA"/>
</dbReference>
<comment type="caution">
    <text evidence="3">The sequence shown here is derived from an EMBL/GenBank/DDBJ whole genome shotgun (WGS) entry which is preliminary data.</text>
</comment>
<keyword evidence="4" id="KW-1185">Reference proteome</keyword>
<keyword evidence="1" id="KW-0812">Transmembrane</keyword>
<dbReference type="Gene3D" id="2.40.50.90">
    <property type="match status" value="1"/>
</dbReference>
<accession>A0A3S0AKG3</accession>
<dbReference type="Proteomes" id="UP000276128">
    <property type="component" value="Unassembled WGS sequence"/>
</dbReference>
<feature type="transmembrane region" description="Helical" evidence="1">
    <location>
        <begin position="18"/>
        <end position="36"/>
    </location>
</feature>
<feature type="transmembrane region" description="Helical" evidence="1">
    <location>
        <begin position="257"/>
        <end position="279"/>
    </location>
</feature>
<dbReference type="AlphaFoldDB" id="A0A3S0AKG3"/>
<feature type="transmembrane region" description="Helical" evidence="1">
    <location>
        <begin position="487"/>
        <end position="511"/>
    </location>
</feature>
<keyword evidence="1" id="KW-0472">Membrane</keyword>
<dbReference type="Pfam" id="PF07885">
    <property type="entry name" value="Ion_trans_2"/>
    <property type="match status" value="1"/>
</dbReference>
<gene>
    <name evidence="3" type="ORF">EJQ19_28095</name>
</gene>
<evidence type="ECO:0000256" key="1">
    <source>
        <dbReference type="SAM" id="Phobius"/>
    </source>
</evidence>
<evidence type="ECO:0000313" key="3">
    <source>
        <dbReference type="EMBL" id="RTE03084.1"/>
    </source>
</evidence>
<dbReference type="SUPFAM" id="SSF50199">
    <property type="entry name" value="Staphylococcal nuclease"/>
    <property type="match status" value="1"/>
</dbReference>
<proteinExistence type="predicted"/>
<organism evidence="3 4">
    <name type="scientific">Paenibacillus whitsoniae</name>
    <dbReference type="NCBI Taxonomy" id="2496558"/>
    <lineage>
        <taxon>Bacteria</taxon>
        <taxon>Bacillati</taxon>
        <taxon>Bacillota</taxon>
        <taxon>Bacilli</taxon>
        <taxon>Bacillales</taxon>
        <taxon>Paenibacillaceae</taxon>
        <taxon>Paenibacillus</taxon>
    </lineage>
</organism>
<name>A0A3S0AKG3_9BACL</name>
<keyword evidence="1" id="KW-1133">Transmembrane helix</keyword>
<feature type="transmembrane region" description="Helical" evidence="1">
    <location>
        <begin position="431"/>
        <end position="453"/>
    </location>
</feature>
<feature type="transmembrane region" description="Helical" evidence="1">
    <location>
        <begin position="228"/>
        <end position="250"/>
    </location>
</feature>
<dbReference type="Gene3D" id="1.10.287.70">
    <property type="match status" value="1"/>
</dbReference>
<feature type="transmembrane region" description="Helical" evidence="1">
    <location>
        <begin position="316"/>
        <end position="338"/>
    </location>
</feature>
<evidence type="ECO:0000313" key="4">
    <source>
        <dbReference type="Proteomes" id="UP000276128"/>
    </source>
</evidence>
<evidence type="ECO:0000259" key="2">
    <source>
        <dbReference type="Pfam" id="PF07885"/>
    </source>
</evidence>
<sequence length="515" mass="59072">MVITTSIEEIGMVKRTRTFLGCICLIFIFSILTIGVPSSNSYAADSSYSVLTKAKVAQVLDLETLKLEDGDTIKLYGINVDYYKEYIQKYKQEEKSVMTEDGIHVITDDMKDIPEYRVHFVSSAYFKGESLEYLISRAKEYYNNLLLNHDIFLKRIGSNDEYLVFLDENLTIDFNQLIVQEGFVVVSKENNELPSLWISQEKAKTSKAGLWGITVYRSYNTPDGNSNYSSIAFSFIVLSMIYCLFCYFYYYYKKNFLSLVAVYASFLSLSPTLSSIYPFNQNHNFYWVPPTVTIILIILCIINFIRILFSNRHNHIGFVSTHIVLYATLVIVSFAVLYCGISNSSIKTSEISYSLPDFKLQSTTTEMSAPSKNYLNIPLDDYDTYDMSLKNGNTLHKVNYKLKFSDAIYYSATTFFTVGYGDLSPKGDLRYIAIAEMVLGFISQVILFSLVVTKINFARSNPMPNHDHLVDCDNLPPRVRKRNDWRIMSIIISLLQLYSIYALISTFINYVKQGF</sequence>
<dbReference type="InterPro" id="IPR013099">
    <property type="entry name" value="K_chnl_dom"/>
</dbReference>
<protein>
    <recommendedName>
        <fullName evidence="2">Potassium channel domain-containing protein</fullName>
    </recommendedName>
</protein>